<dbReference type="EMBL" id="BMPZ01000006">
    <property type="protein sequence ID" value="GGI85586.1"/>
    <property type="molecule type" value="Genomic_DNA"/>
</dbReference>
<comment type="caution">
    <text evidence="1">The sequence shown here is derived from an EMBL/GenBank/DDBJ whole genome shotgun (WGS) entry which is preliminary data.</text>
</comment>
<dbReference type="AlphaFoldDB" id="A0A917JTS9"/>
<name>A0A917JTS9_9GAMM</name>
<organism evidence="1 2">
    <name type="scientific">Shewanella gelidii</name>
    <dbReference type="NCBI Taxonomy" id="1642821"/>
    <lineage>
        <taxon>Bacteria</taxon>
        <taxon>Pseudomonadati</taxon>
        <taxon>Pseudomonadota</taxon>
        <taxon>Gammaproteobacteria</taxon>
        <taxon>Alteromonadales</taxon>
        <taxon>Shewanellaceae</taxon>
        <taxon>Shewanella</taxon>
    </lineage>
</organism>
<evidence type="ECO:0000313" key="2">
    <source>
        <dbReference type="Proteomes" id="UP000613743"/>
    </source>
</evidence>
<protein>
    <recommendedName>
        <fullName evidence="3">Lipoprotein</fullName>
    </recommendedName>
</protein>
<dbReference type="RefSeq" id="WP_188921167.1">
    <property type="nucleotide sequence ID" value="NZ_BMPZ01000006.1"/>
</dbReference>
<proteinExistence type="predicted"/>
<reference evidence="1" key="1">
    <citation type="journal article" date="2014" name="Int. J. Syst. Evol. Microbiol.">
        <title>Complete genome sequence of Corynebacterium casei LMG S-19264T (=DSM 44701T), isolated from a smear-ripened cheese.</title>
        <authorList>
            <consortium name="US DOE Joint Genome Institute (JGI-PGF)"/>
            <person name="Walter F."/>
            <person name="Albersmeier A."/>
            <person name="Kalinowski J."/>
            <person name="Ruckert C."/>
        </authorList>
    </citation>
    <scope>NUCLEOTIDE SEQUENCE</scope>
    <source>
        <strain evidence="1">JCM 30804</strain>
    </source>
</reference>
<dbReference type="Proteomes" id="UP000613743">
    <property type="component" value="Unassembled WGS sequence"/>
</dbReference>
<evidence type="ECO:0008006" key="3">
    <source>
        <dbReference type="Google" id="ProtNLM"/>
    </source>
</evidence>
<sequence length="159" mass="18094">MIRLFKSLITSSLVIVMISGCSDEIEKTTLTDEEKQKVIHIQNPFTDPVIKLSPVNSETPLVFGIQSCKVYEAKVIQGVIVEWELIIKPDFYPFGHRCTRQKMHLLKDDELFVETCTQAFGAGGGCITSGKYRTTDGIHWERESDSGEWEVYNKHNHSE</sequence>
<dbReference type="PROSITE" id="PS51257">
    <property type="entry name" value="PROKAR_LIPOPROTEIN"/>
    <property type="match status" value="1"/>
</dbReference>
<accession>A0A917JTS9</accession>
<gene>
    <name evidence="1" type="ORF">GCM10009332_23640</name>
</gene>
<evidence type="ECO:0000313" key="1">
    <source>
        <dbReference type="EMBL" id="GGI85586.1"/>
    </source>
</evidence>
<reference evidence="1" key="2">
    <citation type="submission" date="2020-09" db="EMBL/GenBank/DDBJ databases">
        <authorList>
            <person name="Sun Q."/>
            <person name="Ohkuma M."/>
        </authorList>
    </citation>
    <scope>NUCLEOTIDE SEQUENCE</scope>
    <source>
        <strain evidence="1">JCM 30804</strain>
    </source>
</reference>
<keyword evidence="2" id="KW-1185">Reference proteome</keyword>